<evidence type="ECO:0000256" key="1">
    <source>
        <dbReference type="SAM" id="Phobius"/>
    </source>
</evidence>
<protein>
    <submittedName>
        <fullName evidence="2">Uncharacterized protein</fullName>
    </submittedName>
</protein>
<feature type="transmembrane region" description="Helical" evidence="1">
    <location>
        <begin position="38"/>
        <end position="58"/>
    </location>
</feature>
<keyword evidence="3" id="KW-1185">Reference proteome</keyword>
<sequence length="63" mass="6871">MLARIFSATVFILCFLAMLTFGASVGISLGGVLENGWAFSWLMLALFVVAMLATAATWERARR</sequence>
<dbReference type="EMBL" id="BOPV01000001">
    <property type="protein sequence ID" value="GIL41263.1"/>
    <property type="molecule type" value="Genomic_DNA"/>
</dbReference>
<keyword evidence="1" id="KW-0472">Membrane</keyword>
<dbReference type="RefSeq" id="WP_420244683.1">
    <property type="nucleotide sequence ID" value="NZ_BOPV01000001.1"/>
</dbReference>
<comment type="caution">
    <text evidence="2">The sequence shown here is derived from an EMBL/GenBank/DDBJ whole genome shotgun (WGS) entry which is preliminary data.</text>
</comment>
<keyword evidence="1" id="KW-1133">Transmembrane helix</keyword>
<accession>A0A8S8XCS0</accession>
<dbReference type="Proteomes" id="UP000681075">
    <property type="component" value="Unassembled WGS sequence"/>
</dbReference>
<proteinExistence type="predicted"/>
<evidence type="ECO:0000313" key="2">
    <source>
        <dbReference type="EMBL" id="GIL41263.1"/>
    </source>
</evidence>
<reference evidence="2" key="1">
    <citation type="submission" date="2021-02" db="EMBL/GenBank/DDBJ databases">
        <title>Genome sequence of Rhodospirillales sp. strain TMPK1 isolated from soil.</title>
        <authorList>
            <person name="Nakai R."/>
            <person name="Kusada H."/>
            <person name="Tamaki H."/>
        </authorList>
    </citation>
    <scope>NUCLEOTIDE SEQUENCE</scope>
    <source>
        <strain evidence="2">TMPK1</strain>
    </source>
</reference>
<evidence type="ECO:0000313" key="3">
    <source>
        <dbReference type="Proteomes" id="UP000681075"/>
    </source>
</evidence>
<gene>
    <name evidence="2" type="ORF">TMPK1_35000</name>
</gene>
<organism evidence="2 3">
    <name type="scientific">Roseiterribacter gracilis</name>
    <dbReference type="NCBI Taxonomy" id="2812848"/>
    <lineage>
        <taxon>Bacteria</taxon>
        <taxon>Pseudomonadati</taxon>
        <taxon>Pseudomonadota</taxon>
        <taxon>Alphaproteobacteria</taxon>
        <taxon>Rhodospirillales</taxon>
        <taxon>Roseiterribacteraceae</taxon>
        <taxon>Roseiterribacter</taxon>
    </lineage>
</organism>
<keyword evidence="1" id="KW-0812">Transmembrane</keyword>
<dbReference type="AlphaFoldDB" id="A0A8S8XCS0"/>
<name>A0A8S8XCS0_9PROT</name>